<dbReference type="AlphaFoldDB" id="A0A7X6RZR1"/>
<protein>
    <submittedName>
        <fullName evidence="1">Thymidylate synthase</fullName>
    </submittedName>
</protein>
<name>A0A7X6RZR1_9STRE</name>
<gene>
    <name evidence="1" type="ORF">HF992_00315</name>
</gene>
<comment type="caution">
    <text evidence="1">The sequence shown here is derived from an EMBL/GenBank/DDBJ whole genome shotgun (WGS) entry which is preliminary data.</text>
</comment>
<evidence type="ECO:0000313" key="2">
    <source>
        <dbReference type="Proteomes" id="UP000522720"/>
    </source>
</evidence>
<reference evidence="1 2" key="1">
    <citation type="submission" date="2020-04" db="EMBL/GenBank/DDBJ databases">
        <title>MicrobeNet Type strains.</title>
        <authorList>
            <person name="Nicholson A.C."/>
        </authorList>
    </citation>
    <scope>NUCLEOTIDE SEQUENCE [LARGE SCALE GENOMIC DNA]</scope>
    <source>
        <strain evidence="1 2">CCUG 69612</strain>
    </source>
</reference>
<accession>A0A7X6RZR1</accession>
<keyword evidence="2" id="KW-1185">Reference proteome</keyword>
<sequence>MKNQLNLRNRQAFRAWLSEHGRAETECWLQLKRGRPTAEDVFYYLDAVEEALCFGWIDSTQKKVDGQTWQRFSPRRPKSNWTALNKARVKRLEKLGLMTDQGRAVLPDLTVDLDQDLVAILKAEGVWETFSSFPRLYQEVRLSNLVFQRKNQAQNYDKSLARLLTQTRQGNLYGEWDDYGRLS</sequence>
<proteinExistence type="predicted"/>
<evidence type="ECO:0000313" key="1">
    <source>
        <dbReference type="EMBL" id="NKZ19309.1"/>
    </source>
</evidence>
<dbReference type="RefSeq" id="WP_168548075.1">
    <property type="nucleotide sequence ID" value="NZ_JAAXPR010000001.1"/>
</dbReference>
<dbReference type="EMBL" id="JAAXPR010000001">
    <property type="protein sequence ID" value="NKZ19309.1"/>
    <property type="molecule type" value="Genomic_DNA"/>
</dbReference>
<organism evidence="1 2">
    <name type="scientific">Streptococcus ovuberis</name>
    <dbReference type="NCBI Taxonomy" id="1936207"/>
    <lineage>
        <taxon>Bacteria</taxon>
        <taxon>Bacillati</taxon>
        <taxon>Bacillota</taxon>
        <taxon>Bacilli</taxon>
        <taxon>Lactobacillales</taxon>
        <taxon>Streptococcaceae</taxon>
        <taxon>Streptococcus</taxon>
    </lineage>
</organism>
<dbReference type="Proteomes" id="UP000522720">
    <property type="component" value="Unassembled WGS sequence"/>
</dbReference>